<dbReference type="AlphaFoldDB" id="F6YNP7"/>
<reference evidence="4" key="3">
    <citation type="submission" date="2025-04" db="UniProtKB">
        <authorList>
            <consortium name="RefSeq"/>
        </authorList>
    </citation>
    <scope>IDENTIFICATION</scope>
    <source>
        <strain evidence="4">Nigerian</strain>
        <tissue evidence="4">Liver and blood</tissue>
    </source>
</reference>
<evidence type="ECO:0000313" key="4">
    <source>
        <dbReference type="RefSeq" id="XP_002934394.1"/>
    </source>
</evidence>
<dbReference type="Bgee" id="ENSXETG00000001114">
    <property type="expression patterns" value="Expressed in brain and 13 other cell types or tissues"/>
</dbReference>
<dbReference type="GeneID" id="100144963"/>
<dbReference type="GeneTree" id="ENSGT00940000154164"/>
<reference evidence="1" key="2">
    <citation type="submission" date="2011-06" db="UniProtKB">
        <authorList>
            <consortium name="Ensembl"/>
        </authorList>
    </citation>
    <scope>IDENTIFICATION</scope>
</reference>
<sequence>MEELYKENQDLQIDLNSPPSTLPNNKLENGVAQLITAEAWNINPSGLMKKALSPLVTVPAPTVLSPSSDSQSGVALKVAATVLQPICLGESPVVLPIHWQVAGGTPPQMSTNGTTPYVITTQGPVPLPVLLEQHVFQHLNSPLVLPQGSPCPATSLQSHIFPPAATSVGQPQILDQKTSSPTQEAVLPPVFTASNFPSVLQDLFPSPNSLGPPSPCHIPPDPYTSTIPPQLFSSSPLSPLVPPATLLVPYPVIVPLPVPVPIPIPIPIPMSNSETKGSANEPKSMAEIQKNCKETQTPLEKEDVKPFDIADRREFSQFYRHSVIKMSSENEALDLSMKNEPLVLNTDVSTEAIQDDGVLDLSVPVNKRCPNTNTHGSTSVSCGSTPDSLSHSTIKSVPIAASFSPPLLHPELAQKQDSKVICTNTAELLRQPKWIPEQSIRAAYEPKPSNNIELVSSSQTAKVIVSVKDAVPAIFCGKIKGLSGVSTKNFSFKRDLPQDSAAQCYEMKSQAEHRENAEALRKPIKNRSVKLKKVNSQEIHILPIKKQRLAAFFPRK</sequence>
<dbReference type="RefSeq" id="XP_002934394.1">
    <property type="nucleotide sequence ID" value="XM_002934348.5"/>
</dbReference>
<accession>F6YNP7</accession>
<evidence type="ECO:0000313" key="1">
    <source>
        <dbReference type="Ensembl" id="ENSXETP00000002447"/>
    </source>
</evidence>
<dbReference type="OrthoDB" id="9936033at2759"/>
<dbReference type="Pfam" id="PF15279">
    <property type="entry name" value="SOBP"/>
    <property type="match status" value="1"/>
</dbReference>
<dbReference type="Ensembl" id="ENSXETT00000002447">
    <property type="protein sequence ID" value="ENSXETP00000002447"/>
    <property type="gene ID" value="ENSXETG00000001114"/>
</dbReference>
<dbReference type="eggNOG" id="ENOG502RCMZ">
    <property type="taxonomic scope" value="Eukaryota"/>
</dbReference>
<dbReference type="GO" id="GO:0005634">
    <property type="term" value="C:nucleus"/>
    <property type="evidence" value="ECO:0000318"/>
    <property type="project" value="GO_Central"/>
</dbReference>
<dbReference type="CTD" id="10742"/>
<evidence type="ECO:0000313" key="3">
    <source>
        <dbReference type="Proteomes" id="UP000008143"/>
    </source>
</evidence>
<name>F6YNP7_XENTR</name>
<dbReference type="GO" id="GO:0048513">
    <property type="term" value="P:animal organ development"/>
    <property type="evidence" value="ECO:0000318"/>
    <property type="project" value="GO_Central"/>
</dbReference>
<organism evidence="1">
    <name type="scientific">Xenopus tropicalis</name>
    <name type="common">Western clawed frog</name>
    <name type="synonym">Silurana tropicalis</name>
    <dbReference type="NCBI Taxonomy" id="8364"/>
    <lineage>
        <taxon>Eukaryota</taxon>
        <taxon>Metazoa</taxon>
        <taxon>Chordata</taxon>
        <taxon>Craniata</taxon>
        <taxon>Vertebrata</taxon>
        <taxon>Euteleostomi</taxon>
        <taxon>Amphibia</taxon>
        <taxon>Batrachia</taxon>
        <taxon>Anura</taxon>
        <taxon>Pipoidea</taxon>
        <taxon>Pipidae</taxon>
        <taxon>Xenopodinae</taxon>
        <taxon>Xenopus</taxon>
        <taxon>Silurana</taxon>
    </lineage>
</organism>
<dbReference type="OMA" id="QHKWLVD"/>
<gene>
    <name evidence="1 4 5" type="primary">rai2</name>
</gene>
<dbReference type="KEGG" id="xtr:100144963"/>
<evidence type="ECO:0000313" key="2">
    <source>
        <dbReference type="Ensembl" id="ENSXETP00000102690"/>
    </source>
</evidence>
<dbReference type="PANTHER" id="PTHR23186:SF3">
    <property type="entry name" value="RETINOIC ACID-INDUCED PROTEIN 2"/>
    <property type="match status" value="1"/>
</dbReference>
<protein>
    <submittedName>
        <fullName evidence="1 2">Retinoic acid-induced 2</fullName>
    </submittedName>
    <submittedName>
        <fullName evidence="4">Retinoic acid-induced protein 2</fullName>
    </submittedName>
</protein>
<dbReference type="HOGENOM" id="CLU_044853_0_0_1"/>
<reference evidence="1" key="1">
    <citation type="journal article" date="2010" name="Science">
        <title>The genome of the Western clawed frog Xenopus tropicalis.</title>
        <authorList>
            <person name="Hellsten U."/>
            <person name="Harland R.M."/>
            <person name="Gilchrist M.J."/>
            <person name="Hendrix D."/>
            <person name="Jurka J."/>
            <person name="Kapitonov V."/>
            <person name="Ovcharenko I."/>
            <person name="Putnam N.H."/>
            <person name="Shu S."/>
            <person name="Taher L."/>
            <person name="Blitz I.L."/>
            <person name="Blumberg B."/>
            <person name="Dichmann D.S."/>
            <person name="Dubchak I."/>
            <person name="Amaya E."/>
            <person name="Detter J.C."/>
            <person name="Fletcher R."/>
            <person name="Gerhard D.S."/>
            <person name="Goodstein D."/>
            <person name="Graves T."/>
            <person name="Grigoriev I.V."/>
            <person name="Grimwood J."/>
            <person name="Kawashima T."/>
            <person name="Lindquist E."/>
            <person name="Lucas S.M."/>
            <person name="Mead P.E."/>
            <person name="Mitros T."/>
            <person name="Ogino H."/>
            <person name="Ohta Y."/>
            <person name="Poliakov A.V."/>
            <person name="Pollet N."/>
            <person name="Robert J."/>
            <person name="Salamov A."/>
            <person name="Sater A.K."/>
            <person name="Schmutz J."/>
            <person name="Terry A."/>
            <person name="Vize P.D."/>
            <person name="Warren W.C."/>
            <person name="Wells D."/>
            <person name="Wills A."/>
            <person name="Wilson R.K."/>
            <person name="Zimmerman L.B."/>
            <person name="Zorn A.M."/>
            <person name="Grainger R."/>
            <person name="Grammer T."/>
            <person name="Khokha M.K."/>
            <person name="Richardson P.M."/>
            <person name="Rokhsar D.S."/>
        </authorList>
    </citation>
    <scope>NUCLEOTIDE SEQUENCE [LARGE SCALE GENOMIC DNA]</scope>
    <source>
        <strain evidence="1">Nigerian</strain>
    </source>
</reference>
<dbReference type="Proteomes" id="UP000008143">
    <property type="component" value="Chromosome 2"/>
</dbReference>
<dbReference type="PANTHER" id="PTHR23186">
    <property type="entry name" value="RETINOIC ACID-INDUCED PROTEIN 2"/>
    <property type="match status" value="1"/>
</dbReference>
<keyword evidence="3" id="KW-1185">Reference proteome</keyword>
<dbReference type="Ensembl" id="ENSXETT00000124120">
    <property type="protein sequence ID" value="ENSXETP00000102690"/>
    <property type="gene ID" value="ENSXETG00000001114"/>
</dbReference>
<dbReference type="AGR" id="Xenbase:XB-GENE-965588"/>
<dbReference type="InterPro" id="IPR026092">
    <property type="entry name" value="RAI2/SOBP"/>
</dbReference>
<proteinExistence type="predicted"/>
<evidence type="ECO:0000313" key="5">
    <source>
        <dbReference type="Xenbase" id="XB-GENE-965588"/>
    </source>
</evidence>
<dbReference type="Xenbase" id="XB-GENE-965588">
    <property type="gene designation" value="rai2"/>
</dbReference>